<dbReference type="Proteomes" id="UP000653305">
    <property type="component" value="Unassembled WGS sequence"/>
</dbReference>
<evidence type="ECO:0000256" key="4">
    <source>
        <dbReference type="ARBA" id="ARBA00023242"/>
    </source>
</evidence>
<evidence type="ECO:0000256" key="1">
    <source>
        <dbReference type="ARBA" id="ARBA00004123"/>
    </source>
</evidence>
<evidence type="ECO:0000313" key="8">
    <source>
        <dbReference type="Proteomes" id="UP000653305"/>
    </source>
</evidence>
<keyword evidence="3" id="KW-0238">DNA-binding</keyword>
<sequence length="416" mass="47937">MEANTNFIKDHNTLAPPNGFYNINSKPEIQDDDFSIDNLSLKKSYLQDFHNLDQFPFTTALFNQDIGIQANCFDPVGPFTHGSSIDFDLYENESIRAAMQDLQGGGFFNFPDRKDSLMEIETALMYHDTKPLNLVAPDESSCVTADNLGCHKRDGREKSKDIIQKCIRGQKKHKSAKGQWTIDEDRLLIHLVGKYGERKWSTIAQVVKGRIGKQCRERWHNHLRPDIKKDLWTEEEDRILIETHVQVGNKWAEIAKSLPGRTENSIKNHWNATKRRQFSRRNCRTKWPKPSSLLQNYIKSLNFENKSGRLMKNIQPPSTTYPGIHNNKTSFGAPKNPEIEFRPDNHMVPEYDFGNVSEFTCNDNHLFKDGSMDSLMDDIQINEIGDNQCCDVDLPFDMPLLAQYDLMKELDSFDGK</sequence>
<dbReference type="CDD" id="cd00167">
    <property type="entry name" value="SANT"/>
    <property type="match status" value="2"/>
</dbReference>
<dbReference type="PANTHER" id="PTHR45614:SF285">
    <property type="entry name" value="TRANSCRIPTION FACTOR MYB98"/>
    <property type="match status" value="1"/>
</dbReference>
<dbReference type="FunFam" id="1.10.10.60:FF:000381">
    <property type="entry name" value="Transcription factor MYB119"/>
    <property type="match status" value="1"/>
</dbReference>
<keyword evidence="4" id="KW-0539">Nucleus</keyword>
<dbReference type="PANTHER" id="PTHR45614">
    <property type="entry name" value="MYB PROTEIN-RELATED"/>
    <property type="match status" value="1"/>
</dbReference>
<evidence type="ECO:0000256" key="3">
    <source>
        <dbReference type="ARBA" id="ARBA00023125"/>
    </source>
</evidence>
<dbReference type="SMART" id="SM00717">
    <property type="entry name" value="SANT"/>
    <property type="match status" value="2"/>
</dbReference>
<keyword evidence="2" id="KW-0677">Repeat</keyword>
<reference evidence="7" key="1">
    <citation type="submission" date="2020-07" db="EMBL/GenBank/DDBJ databases">
        <title>Ethylene signaling mediates host invasion by parasitic plants.</title>
        <authorList>
            <person name="Yoshida S."/>
        </authorList>
    </citation>
    <scope>NUCLEOTIDE SEQUENCE</scope>
    <source>
        <strain evidence="7">Okayama</strain>
    </source>
</reference>
<feature type="domain" description="Myb-like" evidence="5">
    <location>
        <begin position="172"/>
        <end position="223"/>
    </location>
</feature>
<accession>A0A830B042</accession>
<keyword evidence="8" id="KW-1185">Reference proteome</keyword>
<dbReference type="SUPFAM" id="SSF46689">
    <property type="entry name" value="Homeodomain-like"/>
    <property type="match status" value="1"/>
</dbReference>
<dbReference type="GO" id="GO:0005634">
    <property type="term" value="C:nucleus"/>
    <property type="evidence" value="ECO:0007669"/>
    <property type="project" value="UniProtKB-SubCell"/>
</dbReference>
<dbReference type="EMBL" id="BMAC01000014">
    <property type="protein sequence ID" value="GFP79916.1"/>
    <property type="molecule type" value="Genomic_DNA"/>
</dbReference>
<feature type="domain" description="HTH myb-type" evidence="6">
    <location>
        <begin position="172"/>
        <end position="227"/>
    </location>
</feature>
<dbReference type="GO" id="GO:0000981">
    <property type="term" value="F:DNA-binding transcription factor activity, RNA polymerase II-specific"/>
    <property type="evidence" value="ECO:0007669"/>
    <property type="project" value="TreeGrafter"/>
</dbReference>
<proteinExistence type="predicted"/>
<protein>
    <submittedName>
        <fullName evidence="7">Transcription factor myb98</fullName>
    </submittedName>
</protein>
<dbReference type="Pfam" id="PF00249">
    <property type="entry name" value="Myb_DNA-binding"/>
    <property type="match status" value="2"/>
</dbReference>
<comment type="caution">
    <text evidence="7">The sequence shown here is derived from an EMBL/GenBank/DDBJ whole genome shotgun (WGS) entry which is preliminary data.</text>
</comment>
<feature type="domain" description="Myb-like" evidence="5">
    <location>
        <begin position="224"/>
        <end position="274"/>
    </location>
</feature>
<organism evidence="7 8">
    <name type="scientific">Phtheirospermum japonicum</name>
    <dbReference type="NCBI Taxonomy" id="374723"/>
    <lineage>
        <taxon>Eukaryota</taxon>
        <taxon>Viridiplantae</taxon>
        <taxon>Streptophyta</taxon>
        <taxon>Embryophyta</taxon>
        <taxon>Tracheophyta</taxon>
        <taxon>Spermatophyta</taxon>
        <taxon>Magnoliopsida</taxon>
        <taxon>eudicotyledons</taxon>
        <taxon>Gunneridae</taxon>
        <taxon>Pentapetalae</taxon>
        <taxon>asterids</taxon>
        <taxon>lamiids</taxon>
        <taxon>Lamiales</taxon>
        <taxon>Orobanchaceae</taxon>
        <taxon>Orobanchaceae incertae sedis</taxon>
        <taxon>Phtheirospermum</taxon>
    </lineage>
</organism>
<dbReference type="InterPro" id="IPR001005">
    <property type="entry name" value="SANT/Myb"/>
</dbReference>
<dbReference type="PROSITE" id="PS51294">
    <property type="entry name" value="HTH_MYB"/>
    <property type="match status" value="2"/>
</dbReference>
<dbReference type="GO" id="GO:0000978">
    <property type="term" value="F:RNA polymerase II cis-regulatory region sequence-specific DNA binding"/>
    <property type="evidence" value="ECO:0007669"/>
    <property type="project" value="TreeGrafter"/>
</dbReference>
<gene>
    <name evidence="7" type="ORF">PHJA_000135000</name>
</gene>
<dbReference type="InterPro" id="IPR050560">
    <property type="entry name" value="MYB_TF"/>
</dbReference>
<dbReference type="Gene3D" id="1.10.10.60">
    <property type="entry name" value="Homeodomain-like"/>
    <property type="match status" value="2"/>
</dbReference>
<dbReference type="InterPro" id="IPR017930">
    <property type="entry name" value="Myb_dom"/>
</dbReference>
<evidence type="ECO:0000259" key="6">
    <source>
        <dbReference type="PROSITE" id="PS51294"/>
    </source>
</evidence>
<dbReference type="PROSITE" id="PS50090">
    <property type="entry name" value="MYB_LIKE"/>
    <property type="match status" value="2"/>
</dbReference>
<dbReference type="OrthoDB" id="2143914at2759"/>
<comment type="subcellular location">
    <subcellularLocation>
        <location evidence="1">Nucleus</location>
    </subcellularLocation>
</comment>
<evidence type="ECO:0000256" key="2">
    <source>
        <dbReference type="ARBA" id="ARBA00022737"/>
    </source>
</evidence>
<dbReference type="AlphaFoldDB" id="A0A830B042"/>
<evidence type="ECO:0000259" key="5">
    <source>
        <dbReference type="PROSITE" id="PS50090"/>
    </source>
</evidence>
<dbReference type="InterPro" id="IPR009057">
    <property type="entry name" value="Homeodomain-like_sf"/>
</dbReference>
<feature type="domain" description="HTH myb-type" evidence="6">
    <location>
        <begin position="228"/>
        <end position="278"/>
    </location>
</feature>
<dbReference type="FunFam" id="1.10.10.60:FF:000010">
    <property type="entry name" value="Transcriptional activator Myb isoform A"/>
    <property type="match status" value="1"/>
</dbReference>
<evidence type="ECO:0000313" key="7">
    <source>
        <dbReference type="EMBL" id="GFP79916.1"/>
    </source>
</evidence>
<name>A0A830B042_9LAMI</name>